<name>A0A0E9R3W2_ANGAN</name>
<sequence length="20" mass="2315">MLIFNSINIQKLNDKQNHSG</sequence>
<evidence type="ECO:0000313" key="1">
    <source>
        <dbReference type="EMBL" id="JAH23180.1"/>
    </source>
</evidence>
<protein>
    <submittedName>
        <fullName evidence="1">Uncharacterized protein</fullName>
    </submittedName>
</protein>
<accession>A0A0E9R3W2</accession>
<reference evidence="1" key="2">
    <citation type="journal article" date="2015" name="Fish Shellfish Immunol.">
        <title>Early steps in the European eel (Anguilla anguilla)-Vibrio vulnificus interaction in the gills: Role of the RtxA13 toxin.</title>
        <authorList>
            <person name="Callol A."/>
            <person name="Pajuelo D."/>
            <person name="Ebbesson L."/>
            <person name="Teles M."/>
            <person name="MacKenzie S."/>
            <person name="Amaro C."/>
        </authorList>
    </citation>
    <scope>NUCLEOTIDE SEQUENCE</scope>
</reference>
<reference evidence="1" key="1">
    <citation type="submission" date="2014-11" db="EMBL/GenBank/DDBJ databases">
        <authorList>
            <person name="Amaro Gonzalez C."/>
        </authorList>
    </citation>
    <scope>NUCLEOTIDE SEQUENCE</scope>
</reference>
<organism evidence="1">
    <name type="scientific">Anguilla anguilla</name>
    <name type="common">European freshwater eel</name>
    <name type="synonym">Muraena anguilla</name>
    <dbReference type="NCBI Taxonomy" id="7936"/>
    <lineage>
        <taxon>Eukaryota</taxon>
        <taxon>Metazoa</taxon>
        <taxon>Chordata</taxon>
        <taxon>Craniata</taxon>
        <taxon>Vertebrata</taxon>
        <taxon>Euteleostomi</taxon>
        <taxon>Actinopterygii</taxon>
        <taxon>Neopterygii</taxon>
        <taxon>Teleostei</taxon>
        <taxon>Anguilliformes</taxon>
        <taxon>Anguillidae</taxon>
        <taxon>Anguilla</taxon>
    </lineage>
</organism>
<proteinExistence type="predicted"/>
<dbReference type="EMBL" id="GBXM01085397">
    <property type="protein sequence ID" value="JAH23180.1"/>
    <property type="molecule type" value="Transcribed_RNA"/>
</dbReference>
<dbReference type="AlphaFoldDB" id="A0A0E9R3W2"/>